<dbReference type="OrthoDB" id="3255924at2759"/>
<reference evidence="2" key="1">
    <citation type="journal article" date="2020" name="Nat. Commun.">
        <title>Large-scale genome sequencing of mycorrhizal fungi provides insights into the early evolution of symbiotic traits.</title>
        <authorList>
            <person name="Miyauchi S."/>
            <person name="Kiss E."/>
            <person name="Kuo A."/>
            <person name="Drula E."/>
            <person name="Kohler A."/>
            <person name="Sanchez-Garcia M."/>
            <person name="Morin E."/>
            <person name="Andreopoulos B."/>
            <person name="Barry K.W."/>
            <person name="Bonito G."/>
            <person name="Buee M."/>
            <person name="Carver A."/>
            <person name="Chen C."/>
            <person name="Cichocki N."/>
            <person name="Clum A."/>
            <person name="Culley D."/>
            <person name="Crous P.W."/>
            <person name="Fauchery L."/>
            <person name="Girlanda M."/>
            <person name="Hayes R.D."/>
            <person name="Keri Z."/>
            <person name="LaButti K."/>
            <person name="Lipzen A."/>
            <person name="Lombard V."/>
            <person name="Magnuson J."/>
            <person name="Maillard F."/>
            <person name="Murat C."/>
            <person name="Nolan M."/>
            <person name="Ohm R.A."/>
            <person name="Pangilinan J."/>
            <person name="Pereira M.F."/>
            <person name="Perotto S."/>
            <person name="Peter M."/>
            <person name="Pfister S."/>
            <person name="Riley R."/>
            <person name="Sitrit Y."/>
            <person name="Stielow J.B."/>
            <person name="Szollosi G."/>
            <person name="Zifcakova L."/>
            <person name="Stursova M."/>
            <person name="Spatafora J.W."/>
            <person name="Tedersoo L."/>
            <person name="Vaario L.M."/>
            <person name="Yamada A."/>
            <person name="Yan M."/>
            <person name="Wang P."/>
            <person name="Xu J."/>
            <person name="Bruns T."/>
            <person name="Baldrian P."/>
            <person name="Vilgalys R."/>
            <person name="Dunand C."/>
            <person name="Henrissat B."/>
            <person name="Grigoriev I.V."/>
            <person name="Hibbett D."/>
            <person name="Nagy L.G."/>
            <person name="Martin F.M."/>
        </authorList>
    </citation>
    <scope>NUCLEOTIDE SEQUENCE</scope>
    <source>
        <strain evidence="2">UH-Tt-Lm1</strain>
    </source>
</reference>
<reference evidence="2" key="2">
    <citation type="submission" date="2020-11" db="EMBL/GenBank/DDBJ databases">
        <authorList>
            <consortium name="DOE Joint Genome Institute"/>
            <person name="Kuo A."/>
            <person name="Miyauchi S."/>
            <person name="Kiss E."/>
            <person name="Drula E."/>
            <person name="Kohler A."/>
            <person name="Sanchez-Garcia M."/>
            <person name="Andreopoulos B."/>
            <person name="Barry K.W."/>
            <person name="Bonito G."/>
            <person name="Buee M."/>
            <person name="Carver A."/>
            <person name="Chen C."/>
            <person name="Cichocki N."/>
            <person name="Clum A."/>
            <person name="Culley D."/>
            <person name="Crous P.W."/>
            <person name="Fauchery L."/>
            <person name="Girlanda M."/>
            <person name="Hayes R."/>
            <person name="Keri Z."/>
            <person name="Labutti K."/>
            <person name="Lipzen A."/>
            <person name="Lombard V."/>
            <person name="Magnuson J."/>
            <person name="Maillard F."/>
            <person name="Morin E."/>
            <person name="Murat C."/>
            <person name="Nolan M."/>
            <person name="Ohm R."/>
            <person name="Pangilinan J."/>
            <person name="Pereira M."/>
            <person name="Perotto S."/>
            <person name="Peter M."/>
            <person name="Riley R."/>
            <person name="Sitrit Y."/>
            <person name="Stielow B."/>
            <person name="Szollosi G."/>
            <person name="Zifcakova L."/>
            <person name="Stursova M."/>
            <person name="Spatafora J.W."/>
            <person name="Tedersoo L."/>
            <person name="Vaario L.-M."/>
            <person name="Yamada A."/>
            <person name="Yan M."/>
            <person name="Wang P."/>
            <person name="Xu J."/>
            <person name="Bruns T."/>
            <person name="Baldrian P."/>
            <person name="Vilgalys R."/>
            <person name="Henrissat B."/>
            <person name="Grigoriev I.V."/>
            <person name="Hibbett D."/>
            <person name="Nagy L.G."/>
            <person name="Martin F.M."/>
        </authorList>
    </citation>
    <scope>NUCLEOTIDE SEQUENCE</scope>
    <source>
        <strain evidence="2">UH-Tt-Lm1</strain>
    </source>
</reference>
<feature type="compositionally biased region" description="Low complexity" evidence="1">
    <location>
        <begin position="296"/>
        <end position="312"/>
    </location>
</feature>
<feature type="compositionally biased region" description="Acidic residues" evidence="1">
    <location>
        <begin position="219"/>
        <end position="228"/>
    </location>
</feature>
<keyword evidence="3" id="KW-1185">Reference proteome</keyword>
<protein>
    <submittedName>
        <fullName evidence="2">Uncharacterized protein</fullName>
    </submittedName>
</protein>
<proteinExistence type="predicted"/>
<dbReference type="AlphaFoldDB" id="A0A9P6HJK4"/>
<feature type="compositionally biased region" description="Polar residues" evidence="1">
    <location>
        <begin position="140"/>
        <end position="153"/>
    </location>
</feature>
<name>A0A9P6HJK4_9AGAM</name>
<organism evidence="2 3">
    <name type="scientific">Thelephora terrestris</name>
    <dbReference type="NCBI Taxonomy" id="56493"/>
    <lineage>
        <taxon>Eukaryota</taxon>
        <taxon>Fungi</taxon>
        <taxon>Dikarya</taxon>
        <taxon>Basidiomycota</taxon>
        <taxon>Agaricomycotina</taxon>
        <taxon>Agaricomycetes</taxon>
        <taxon>Thelephorales</taxon>
        <taxon>Thelephoraceae</taxon>
        <taxon>Thelephora</taxon>
    </lineage>
</organism>
<dbReference type="EMBL" id="WIUZ02000004">
    <property type="protein sequence ID" value="KAF9788582.1"/>
    <property type="molecule type" value="Genomic_DNA"/>
</dbReference>
<feature type="region of interest" description="Disordered" evidence="1">
    <location>
        <begin position="96"/>
        <end position="368"/>
    </location>
</feature>
<gene>
    <name evidence="2" type="ORF">BJ322DRAFT_646934</name>
</gene>
<evidence type="ECO:0000313" key="2">
    <source>
        <dbReference type="EMBL" id="KAF9788582.1"/>
    </source>
</evidence>
<sequence length="368" mass="40197">MAEFSWSDSVKAAFAPCLSCLNSACRTHRDDRPSSQGSSRPDLDRLLQDVDTDTEAETLSLHSNIGDSRRKRKKKRSRSKTITLFGYNLFGKPPIRLEGDDDLTSATVPPVGRRGSSNVVKKSISTSTLDSDAAPLDPSTIAQLSAAQPSSGPSEEDSRKKEERRRRRRERKERKEALARAMGQADEEFEGFPGSGPGVPAPSSPREFILVSPISPNDELVEDADFDAEAYNTRRHTGSVRSDSDSRSRTSASTSNLDSSHYGHYYSQQPAPIPAPTTRRPNSFDALQKKRKSSRPKGSSKTSSSKASQSPPIRSPVDPVFPSHPIIVNPEFEGFPDDGTFPSTGFGGGRMSRKNSEMGVILARRGDN</sequence>
<evidence type="ECO:0000313" key="3">
    <source>
        <dbReference type="Proteomes" id="UP000736335"/>
    </source>
</evidence>
<evidence type="ECO:0000256" key="1">
    <source>
        <dbReference type="SAM" id="MobiDB-lite"/>
    </source>
</evidence>
<feature type="compositionally biased region" description="Basic residues" evidence="1">
    <location>
        <begin position="162"/>
        <end position="172"/>
    </location>
</feature>
<feature type="compositionally biased region" description="Polar residues" evidence="1">
    <location>
        <begin position="115"/>
        <end position="130"/>
    </location>
</feature>
<accession>A0A9P6HJK4</accession>
<comment type="caution">
    <text evidence="2">The sequence shown here is derived from an EMBL/GenBank/DDBJ whole genome shotgun (WGS) entry which is preliminary data.</text>
</comment>
<dbReference type="Proteomes" id="UP000736335">
    <property type="component" value="Unassembled WGS sequence"/>
</dbReference>